<evidence type="ECO:0000313" key="2">
    <source>
        <dbReference type="Proteomes" id="UP001139311"/>
    </source>
</evidence>
<sequence>MTVTVQVLFDHPQHEIASLLRDRLTRCAKASLVAGFMTVEGIEAIAAPLRAHPGKLAHLVVGAATWRAFDALDRLLVAGVAPTALHVHLGHTRPTGTNRHPFARYHPMLHSKVNLLDMGDGQAAAFVGSHNLTGFALHGKNGEAGVLLEGPANAPQFVALRQHLHEAVRQAVPYDPGMKEAYAWWTMQFIDGLYAEANGDLPKDAENMRTILVLAAYTCGRLPRPGQIIYFEIPEALDRIQSMQAEVHIYVFPTLPPTSSLALASLGTAIARLSCKVEGIEAGRGGIELRADWHIENRRRPELKPTVLPFRPTPASGMQQVRVRVQGPVAGQYEYLFDPGKIAWAPIYDREGALVATPDEESARETELALFDTPARVDAPWQRVRGLQRAKPAGSDARQLALWESTPDSEAFILFSPRRRKLTPRRERSERADTP</sequence>
<keyword evidence="2" id="KW-1185">Reference proteome</keyword>
<evidence type="ECO:0000313" key="1">
    <source>
        <dbReference type="EMBL" id="MCB4825519.1"/>
    </source>
</evidence>
<protein>
    <recommendedName>
        <fullName evidence="3">Phospholipase D-like domain-containing protein</fullName>
    </recommendedName>
</protein>
<evidence type="ECO:0008006" key="3">
    <source>
        <dbReference type="Google" id="ProtNLM"/>
    </source>
</evidence>
<reference evidence="1" key="1">
    <citation type="submission" date="2021-10" db="EMBL/GenBank/DDBJ databases">
        <title>Roseicella aerolatum sp. nov., isolated from aerosols of e-waste dismantling site.</title>
        <authorList>
            <person name="Qin T."/>
        </authorList>
    </citation>
    <scope>NUCLEOTIDE SEQUENCE</scope>
    <source>
        <strain evidence="1">GB24</strain>
    </source>
</reference>
<dbReference type="RefSeq" id="WP_226614525.1">
    <property type="nucleotide sequence ID" value="NZ_JAJAQI010000113.1"/>
</dbReference>
<dbReference type="SUPFAM" id="SSF56024">
    <property type="entry name" value="Phospholipase D/nuclease"/>
    <property type="match status" value="1"/>
</dbReference>
<dbReference type="AlphaFoldDB" id="A0A9X1LB67"/>
<proteinExistence type="predicted"/>
<organism evidence="1 2">
    <name type="scientific">Roseicella aerolata</name>
    <dbReference type="NCBI Taxonomy" id="2883479"/>
    <lineage>
        <taxon>Bacteria</taxon>
        <taxon>Pseudomonadati</taxon>
        <taxon>Pseudomonadota</taxon>
        <taxon>Alphaproteobacteria</taxon>
        <taxon>Acetobacterales</taxon>
        <taxon>Roseomonadaceae</taxon>
        <taxon>Roseicella</taxon>
    </lineage>
</organism>
<dbReference type="Gene3D" id="3.30.870.10">
    <property type="entry name" value="Endonuclease Chain A"/>
    <property type="match status" value="1"/>
</dbReference>
<comment type="caution">
    <text evidence="1">The sequence shown here is derived from an EMBL/GenBank/DDBJ whole genome shotgun (WGS) entry which is preliminary data.</text>
</comment>
<gene>
    <name evidence="1" type="ORF">LHA35_27835</name>
</gene>
<name>A0A9X1LB67_9PROT</name>
<dbReference type="EMBL" id="JAJAQI010000113">
    <property type="protein sequence ID" value="MCB4825519.1"/>
    <property type="molecule type" value="Genomic_DNA"/>
</dbReference>
<dbReference type="Proteomes" id="UP001139311">
    <property type="component" value="Unassembled WGS sequence"/>
</dbReference>
<accession>A0A9X1LB67</accession>